<feature type="non-terminal residue" evidence="3">
    <location>
        <position position="1"/>
    </location>
</feature>
<keyword evidence="4" id="KW-1185">Reference proteome</keyword>
<feature type="region of interest" description="Disordered" evidence="2">
    <location>
        <begin position="803"/>
        <end position="822"/>
    </location>
</feature>
<feature type="compositionally biased region" description="Basic and acidic residues" evidence="2">
    <location>
        <begin position="753"/>
        <end position="765"/>
    </location>
</feature>
<gene>
    <name evidence="3" type="ORF">J0S82_016698</name>
</gene>
<proteinExistence type="predicted"/>
<feature type="region of interest" description="Disordered" evidence="2">
    <location>
        <begin position="16"/>
        <end position="35"/>
    </location>
</feature>
<reference evidence="3" key="1">
    <citation type="journal article" date="2021" name="Evol. Appl.">
        <title>The genome of the Pyrenean desman and the effects of bottlenecks and inbreeding on the genomic landscape of an endangered species.</title>
        <authorList>
            <person name="Escoda L."/>
            <person name="Castresana J."/>
        </authorList>
    </citation>
    <scope>NUCLEOTIDE SEQUENCE</scope>
    <source>
        <strain evidence="3">IBE-C5619</strain>
    </source>
</reference>
<evidence type="ECO:0000256" key="1">
    <source>
        <dbReference type="SAM" id="Coils"/>
    </source>
</evidence>
<dbReference type="AlphaFoldDB" id="A0A8J6DR04"/>
<keyword evidence="1" id="KW-0175">Coiled coil</keyword>
<sequence length="1190" mass="132705">MPPLWKNLHSNACSCDKQVPMPQNKTKKPPRKTLEERQECLKVKSELLVVNEPKKTTVITGALPDHVHIIPENQNLTWKNQLTKTYIGGFHTSLEISKSTPLSDNFNFRRHSALQEQQTLGRLKSLEALIDKLKQENVKITENHFTIYEVTMLQSKSVDCCSPFDDNESTGTVKSLITNPKEEGREGSTNIELTGIQSDLEEQTEKQQPRGRRAPAEEEEKTVPAIEGRREASSRRPPRRDRDWDSVLAVTLTGRSTKGPGPGGVAARKGGWEIQIEVLAHPEGLTEETCGTLQQQQPTAHSNSTKVVMNCIRRWNREQQKHVSWLLSDKRADRENVSSSKKEVKLCKSLQHKPRDKTSALLVPQVPNQVISQNQINEHNSVLTHQNGMVNVEKQFKAYRLNKGNGRAYMVRKKDQSIMGTLVVECCGGMHLKGSSIIQYGMAMHLRGSSALGLQLFTGPCVPSCHNCSQEMGLRSTVSKHQTKATYPIWRCPNKKGLELMARWQAKSLDPTHCSCRYLRQEPLRGQSSSPQQQSEGWDGQHQMLNQRATDVAAQRGSAAGGSPRAGAGLVEETMFLSAALAHGPHALGQCGNHWLPPSRLASACSLGPSLTTGVGGGANRDMNITRFSEEIPIIHIVLVLPCEPLLICVWKLQSLVEQPSWYLKLGGAGPLRRTPGSAQLGFSRLQAQNTKRSRHAGVERSAAAATEHAQKPGGSVPARQLEHYSSARGRGRRRSRPGRGGGAASSSRDRHHQAVEELVGRERPSFHLERPAPAFGKKTIRCRGRCPEAACDARGRSCPRAERSRTRERTPGGNSVQPRIPTLLVSSPGLQRRFWKDRRGTEGRLRAWARTRTLAPRTPSRRRRRGQWAGRPQCIREARKTGVGRPPGAQLPGGYWRREERAPSLFGGGGDLNLESAVWCGVETGRPRVGMPECTKCRENDWIMGAVAGRGSGSPHPSLLCSDSLSRMPDECRMRGTECSDTSSYSARRVCVRAHLYCRKWCWYGHPESGKISFSYYCSAISQRHLTCQALGTFRRHKSVKPGLCLPEATAQHEMQAVQEISVVKGYALEKYGQQFDKINFLITNQQVYDDRNREHVRDLHFSALRVNHNALPPSTRNCWIFNEEEDAVINCGAKVMAKMLPQLLSTPHVTSCHFEDEPEQVDSAVYNYDPDLIAFESVHIGLPRQFIE</sequence>
<accession>A0A8J6DR04</accession>
<feature type="compositionally biased region" description="Polar residues" evidence="2">
    <location>
        <begin position="169"/>
        <end position="178"/>
    </location>
</feature>
<feature type="region of interest" description="Disordered" evidence="2">
    <location>
        <begin position="164"/>
        <end position="246"/>
    </location>
</feature>
<organism evidence="3 4">
    <name type="scientific">Galemys pyrenaicus</name>
    <name type="common">Iberian desman</name>
    <name type="synonym">Pyrenean desman</name>
    <dbReference type="NCBI Taxonomy" id="202257"/>
    <lineage>
        <taxon>Eukaryota</taxon>
        <taxon>Metazoa</taxon>
        <taxon>Chordata</taxon>
        <taxon>Craniata</taxon>
        <taxon>Vertebrata</taxon>
        <taxon>Euteleostomi</taxon>
        <taxon>Mammalia</taxon>
        <taxon>Eutheria</taxon>
        <taxon>Laurasiatheria</taxon>
        <taxon>Eulipotyphla</taxon>
        <taxon>Talpidae</taxon>
        <taxon>Galemys</taxon>
    </lineage>
</organism>
<feature type="compositionally biased region" description="Basic and acidic residues" evidence="2">
    <location>
        <begin position="227"/>
        <end position="245"/>
    </location>
</feature>
<dbReference type="Proteomes" id="UP000700334">
    <property type="component" value="Unassembled WGS sequence"/>
</dbReference>
<feature type="compositionally biased region" description="Polar residues" evidence="2">
    <location>
        <begin position="187"/>
        <end position="197"/>
    </location>
</feature>
<evidence type="ECO:0000256" key="2">
    <source>
        <dbReference type="SAM" id="MobiDB-lite"/>
    </source>
</evidence>
<feature type="region of interest" description="Disordered" evidence="2">
    <location>
        <begin position="686"/>
        <end position="765"/>
    </location>
</feature>
<dbReference type="EMBL" id="JAGFMF010011649">
    <property type="protein sequence ID" value="KAG8517551.1"/>
    <property type="molecule type" value="Genomic_DNA"/>
</dbReference>
<comment type="caution">
    <text evidence="3">The sequence shown here is derived from an EMBL/GenBank/DDBJ whole genome shotgun (WGS) entry which is preliminary data.</text>
</comment>
<feature type="coiled-coil region" evidence="1">
    <location>
        <begin position="116"/>
        <end position="143"/>
    </location>
</feature>
<evidence type="ECO:0000313" key="3">
    <source>
        <dbReference type="EMBL" id="KAG8517551.1"/>
    </source>
</evidence>
<evidence type="ECO:0000313" key="4">
    <source>
        <dbReference type="Proteomes" id="UP000700334"/>
    </source>
</evidence>
<name>A0A8J6DR04_GALPY</name>
<protein>
    <submittedName>
        <fullName evidence="3">Uncharacterized protein</fullName>
    </submittedName>
</protein>